<evidence type="ECO:0000256" key="1">
    <source>
        <dbReference type="SAM" id="MobiDB-lite"/>
    </source>
</evidence>
<protein>
    <submittedName>
        <fullName evidence="2">Uncharacterized protein</fullName>
    </submittedName>
</protein>
<name>A0AAD4BK79_BOLED</name>
<dbReference type="Proteomes" id="UP001194468">
    <property type="component" value="Unassembled WGS sequence"/>
</dbReference>
<organism evidence="2 3">
    <name type="scientific">Boletus edulis BED1</name>
    <dbReference type="NCBI Taxonomy" id="1328754"/>
    <lineage>
        <taxon>Eukaryota</taxon>
        <taxon>Fungi</taxon>
        <taxon>Dikarya</taxon>
        <taxon>Basidiomycota</taxon>
        <taxon>Agaricomycotina</taxon>
        <taxon>Agaricomycetes</taxon>
        <taxon>Agaricomycetidae</taxon>
        <taxon>Boletales</taxon>
        <taxon>Boletineae</taxon>
        <taxon>Boletaceae</taxon>
        <taxon>Boletoideae</taxon>
        <taxon>Boletus</taxon>
    </lineage>
</organism>
<gene>
    <name evidence="2" type="ORF">L210DRAFT_3557265</name>
</gene>
<evidence type="ECO:0000313" key="3">
    <source>
        <dbReference type="Proteomes" id="UP001194468"/>
    </source>
</evidence>
<comment type="caution">
    <text evidence="2">The sequence shown here is derived from an EMBL/GenBank/DDBJ whole genome shotgun (WGS) entry which is preliminary data.</text>
</comment>
<feature type="region of interest" description="Disordered" evidence="1">
    <location>
        <begin position="1"/>
        <end position="21"/>
    </location>
</feature>
<proteinExistence type="predicted"/>
<dbReference type="EMBL" id="WHUW01000037">
    <property type="protein sequence ID" value="KAF8432986.1"/>
    <property type="molecule type" value="Genomic_DNA"/>
</dbReference>
<accession>A0AAD4BK79</accession>
<keyword evidence="3" id="KW-1185">Reference proteome</keyword>
<evidence type="ECO:0000313" key="2">
    <source>
        <dbReference type="EMBL" id="KAF8432986.1"/>
    </source>
</evidence>
<reference evidence="2" key="1">
    <citation type="submission" date="2019-10" db="EMBL/GenBank/DDBJ databases">
        <authorList>
            <consortium name="DOE Joint Genome Institute"/>
            <person name="Kuo A."/>
            <person name="Miyauchi S."/>
            <person name="Kiss E."/>
            <person name="Drula E."/>
            <person name="Kohler A."/>
            <person name="Sanchez-Garcia M."/>
            <person name="Andreopoulos B."/>
            <person name="Barry K.W."/>
            <person name="Bonito G."/>
            <person name="Buee M."/>
            <person name="Carver A."/>
            <person name="Chen C."/>
            <person name="Cichocki N."/>
            <person name="Clum A."/>
            <person name="Culley D."/>
            <person name="Crous P.W."/>
            <person name="Fauchery L."/>
            <person name="Girlanda M."/>
            <person name="Hayes R."/>
            <person name="Keri Z."/>
            <person name="LaButti K."/>
            <person name="Lipzen A."/>
            <person name="Lombard V."/>
            <person name="Magnuson J."/>
            <person name="Maillard F."/>
            <person name="Morin E."/>
            <person name="Murat C."/>
            <person name="Nolan M."/>
            <person name="Ohm R."/>
            <person name="Pangilinan J."/>
            <person name="Pereira M."/>
            <person name="Perotto S."/>
            <person name="Peter M."/>
            <person name="Riley R."/>
            <person name="Sitrit Y."/>
            <person name="Stielow B."/>
            <person name="Szollosi G."/>
            <person name="Zifcakova L."/>
            <person name="Stursova M."/>
            <person name="Spatafora J.W."/>
            <person name="Tedersoo L."/>
            <person name="Vaario L.-M."/>
            <person name="Yamada A."/>
            <person name="Yan M."/>
            <person name="Wang P."/>
            <person name="Xu J."/>
            <person name="Bruns T."/>
            <person name="Baldrian P."/>
            <person name="Vilgalys R."/>
            <person name="Henrissat B."/>
            <person name="Grigoriev I.V."/>
            <person name="Hibbett D."/>
            <person name="Nagy L.G."/>
            <person name="Martin F.M."/>
        </authorList>
    </citation>
    <scope>NUCLEOTIDE SEQUENCE</scope>
    <source>
        <strain evidence="2">BED1</strain>
    </source>
</reference>
<dbReference type="AlphaFoldDB" id="A0AAD4BK79"/>
<sequence>MIARYCPSCSHHKDCRRPRPTQRQLHRPYLDVVRYDGPCPVSSTLPTMFEYPT</sequence>
<feature type="non-terminal residue" evidence="2">
    <location>
        <position position="53"/>
    </location>
</feature>
<reference evidence="2" key="2">
    <citation type="journal article" date="2020" name="Nat. Commun.">
        <title>Large-scale genome sequencing of mycorrhizal fungi provides insights into the early evolution of symbiotic traits.</title>
        <authorList>
            <person name="Miyauchi S."/>
            <person name="Kiss E."/>
            <person name="Kuo A."/>
            <person name="Drula E."/>
            <person name="Kohler A."/>
            <person name="Sanchez-Garcia M."/>
            <person name="Morin E."/>
            <person name="Andreopoulos B."/>
            <person name="Barry K.W."/>
            <person name="Bonito G."/>
            <person name="Buee M."/>
            <person name="Carver A."/>
            <person name="Chen C."/>
            <person name="Cichocki N."/>
            <person name="Clum A."/>
            <person name="Culley D."/>
            <person name="Crous P.W."/>
            <person name="Fauchery L."/>
            <person name="Girlanda M."/>
            <person name="Hayes R.D."/>
            <person name="Keri Z."/>
            <person name="LaButti K."/>
            <person name="Lipzen A."/>
            <person name="Lombard V."/>
            <person name="Magnuson J."/>
            <person name="Maillard F."/>
            <person name="Murat C."/>
            <person name="Nolan M."/>
            <person name="Ohm R.A."/>
            <person name="Pangilinan J."/>
            <person name="Pereira M.F."/>
            <person name="Perotto S."/>
            <person name="Peter M."/>
            <person name="Pfister S."/>
            <person name="Riley R."/>
            <person name="Sitrit Y."/>
            <person name="Stielow J.B."/>
            <person name="Szollosi G."/>
            <person name="Zifcakova L."/>
            <person name="Stursova M."/>
            <person name="Spatafora J.W."/>
            <person name="Tedersoo L."/>
            <person name="Vaario L.M."/>
            <person name="Yamada A."/>
            <person name="Yan M."/>
            <person name="Wang P."/>
            <person name="Xu J."/>
            <person name="Bruns T."/>
            <person name="Baldrian P."/>
            <person name="Vilgalys R."/>
            <person name="Dunand C."/>
            <person name="Henrissat B."/>
            <person name="Grigoriev I.V."/>
            <person name="Hibbett D."/>
            <person name="Nagy L.G."/>
            <person name="Martin F.M."/>
        </authorList>
    </citation>
    <scope>NUCLEOTIDE SEQUENCE</scope>
    <source>
        <strain evidence="2">BED1</strain>
    </source>
</reference>